<organism evidence="2 3">
    <name type="scientific">Spirosoma aureum</name>
    <dbReference type="NCBI Taxonomy" id="2692134"/>
    <lineage>
        <taxon>Bacteria</taxon>
        <taxon>Pseudomonadati</taxon>
        <taxon>Bacteroidota</taxon>
        <taxon>Cytophagia</taxon>
        <taxon>Cytophagales</taxon>
        <taxon>Cytophagaceae</taxon>
        <taxon>Spirosoma</taxon>
    </lineage>
</organism>
<dbReference type="GO" id="GO:0004800">
    <property type="term" value="F:thyroxine 5'-deiodinase activity"/>
    <property type="evidence" value="ECO:0007669"/>
    <property type="project" value="InterPro"/>
</dbReference>
<dbReference type="InterPro" id="IPR036249">
    <property type="entry name" value="Thioredoxin-like_sf"/>
</dbReference>
<dbReference type="Gene3D" id="3.40.30.10">
    <property type="entry name" value="Glutaredoxin"/>
    <property type="match status" value="1"/>
</dbReference>
<name>A0A6G9AJT2_9BACT</name>
<accession>A0A6G9AJT2</accession>
<evidence type="ECO:0000313" key="3">
    <source>
        <dbReference type="Proteomes" id="UP000501802"/>
    </source>
</evidence>
<dbReference type="InterPro" id="IPR000643">
    <property type="entry name" value="Iodothyronine_deiodinase"/>
</dbReference>
<reference evidence="2 3" key="1">
    <citation type="submission" date="2020-03" db="EMBL/GenBank/DDBJ databases">
        <authorList>
            <person name="Kim M.K."/>
        </authorList>
    </citation>
    <scope>NUCLEOTIDE SEQUENCE [LARGE SCALE GENOMIC DNA]</scope>
    <source>
        <strain evidence="2 3">BT328</strain>
    </source>
</reference>
<dbReference type="PANTHER" id="PTHR11781:SF22">
    <property type="entry name" value="TYPE I IODOTHYRONINE DEIODINASE"/>
    <property type="match status" value="1"/>
</dbReference>
<dbReference type="Proteomes" id="UP000501802">
    <property type="component" value="Chromosome"/>
</dbReference>
<evidence type="ECO:0000259" key="1">
    <source>
        <dbReference type="PROSITE" id="PS51352"/>
    </source>
</evidence>
<sequence>MNMWQVKNLYWVSAIAMLVFGCENANTDKLPLDTDKIALMTSKGVKNNYKDFDKIGYHKGDKILDFTLFSLDGIRFSFSEVLKNKKPILLISGSYTCDITRRNMLDINSIAAKYRNFINVYFIYTIEAHPSDIAGPYSKDNLLQLSTENIKEHIDAKQPKTYGERKILAKLLQQKSYVMLPILIDNPANNFWLSFGQSPNTAYLINPNGTVYFRQTWFRFRDLDEVIRAIIRQ</sequence>
<dbReference type="AlphaFoldDB" id="A0A6G9AJT2"/>
<protein>
    <recommendedName>
        <fullName evidence="1">Thioredoxin domain-containing protein</fullName>
    </recommendedName>
</protein>
<feature type="domain" description="Thioredoxin" evidence="1">
    <location>
        <begin position="57"/>
        <end position="233"/>
    </location>
</feature>
<keyword evidence="3" id="KW-1185">Reference proteome</keyword>
<dbReference type="EMBL" id="CP050063">
    <property type="protein sequence ID" value="QIP12535.1"/>
    <property type="molecule type" value="Genomic_DNA"/>
</dbReference>
<dbReference type="PROSITE" id="PS51352">
    <property type="entry name" value="THIOREDOXIN_2"/>
    <property type="match status" value="1"/>
</dbReference>
<dbReference type="RefSeq" id="WP_167206738.1">
    <property type="nucleotide sequence ID" value="NZ_CP050063.1"/>
</dbReference>
<dbReference type="KEGG" id="spib:G8759_07810"/>
<dbReference type="InterPro" id="IPR013766">
    <property type="entry name" value="Thioredoxin_domain"/>
</dbReference>
<dbReference type="PROSITE" id="PS51257">
    <property type="entry name" value="PROKAR_LIPOPROTEIN"/>
    <property type="match status" value="1"/>
</dbReference>
<proteinExistence type="predicted"/>
<dbReference type="PANTHER" id="PTHR11781">
    <property type="entry name" value="IODOTHYRONINE DEIODINASE"/>
    <property type="match status" value="1"/>
</dbReference>
<dbReference type="SUPFAM" id="SSF52833">
    <property type="entry name" value="Thioredoxin-like"/>
    <property type="match status" value="1"/>
</dbReference>
<gene>
    <name evidence="2" type="ORF">G8759_07810</name>
</gene>
<evidence type="ECO:0000313" key="2">
    <source>
        <dbReference type="EMBL" id="QIP12535.1"/>
    </source>
</evidence>